<evidence type="ECO:0000313" key="3">
    <source>
        <dbReference type="Proteomes" id="UP001370348"/>
    </source>
</evidence>
<keyword evidence="3" id="KW-1185">Reference proteome</keyword>
<dbReference type="Gene3D" id="3.40.50.720">
    <property type="entry name" value="NAD(P)-binding Rossmann-like Domain"/>
    <property type="match status" value="1"/>
</dbReference>
<dbReference type="PANTHER" id="PTHR45033:SF2">
    <property type="entry name" value="ZINC-TYPE ALCOHOL DEHYDROGENASE-LIKE PROTEIN C1773.06C"/>
    <property type="match status" value="1"/>
</dbReference>
<feature type="domain" description="Enoyl reductase (ER)" evidence="1">
    <location>
        <begin position="10"/>
        <end position="334"/>
    </location>
</feature>
<evidence type="ECO:0000313" key="2">
    <source>
        <dbReference type="EMBL" id="WXB12165.1"/>
    </source>
</evidence>
<dbReference type="InterPro" id="IPR036291">
    <property type="entry name" value="NAD(P)-bd_dom_sf"/>
</dbReference>
<dbReference type="CDD" id="cd08276">
    <property type="entry name" value="MDR7"/>
    <property type="match status" value="1"/>
</dbReference>
<dbReference type="Proteomes" id="UP001370348">
    <property type="component" value="Chromosome"/>
</dbReference>
<dbReference type="Pfam" id="PF00107">
    <property type="entry name" value="ADH_zinc_N"/>
    <property type="match status" value="1"/>
</dbReference>
<sequence>MKTYVYQDRIALDALTVVERPDPTPGPYDMVVRMLAASLNFRDLAMARGHYHADTKAPMVPLSDGVGEVVQIGASVTRFQIGDRVCPTYLPDWIDGPLQPAKARRRLGGPSDGVLTEAMCVHEEAAVRAPRHLDHAEAATLPITAVTAWHVLYRTGCVRPGETVLVQGTGGISLAALQFARAGGARVVALTRGDRHAAKLRELGASDVIPRGDAPDWPRDVIACTGGRGVDVAVDVVGGPSLARTIAATRLGATLHLVGYTADTSATIDIFDAIRHGANVHAATAGSRESFESMVRALEAHSIRPPVDRVFAFDRARDALEHLASGGHFGKVVIEFSRAP</sequence>
<dbReference type="InterPro" id="IPR020843">
    <property type="entry name" value="ER"/>
</dbReference>
<proteinExistence type="predicted"/>
<dbReference type="InterPro" id="IPR011032">
    <property type="entry name" value="GroES-like_sf"/>
</dbReference>
<dbReference type="InterPro" id="IPR052711">
    <property type="entry name" value="Zinc_ADH-like"/>
</dbReference>
<dbReference type="RefSeq" id="WP_394821781.1">
    <property type="nucleotide sequence ID" value="NZ_CP089984.1"/>
</dbReference>
<dbReference type="InterPro" id="IPR013154">
    <property type="entry name" value="ADH-like_N"/>
</dbReference>
<dbReference type="EMBL" id="CP089984">
    <property type="protein sequence ID" value="WXB12165.1"/>
    <property type="molecule type" value="Genomic_DNA"/>
</dbReference>
<dbReference type="SUPFAM" id="SSF50129">
    <property type="entry name" value="GroES-like"/>
    <property type="match status" value="1"/>
</dbReference>
<gene>
    <name evidence="2" type="ORF">LZC94_30465</name>
</gene>
<dbReference type="Gene3D" id="3.90.180.10">
    <property type="entry name" value="Medium-chain alcohol dehydrogenases, catalytic domain"/>
    <property type="match status" value="1"/>
</dbReference>
<name>A0ABZ2LSM4_9BACT</name>
<dbReference type="SUPFAM" id="SSF51735">
    <property type="entry name" value="NAD(P)-binding Rossmann-fold domains"/>
    <property type="match status" value="1"/>
</dbReference>
<dbReference type="PANTHER" id="PTHR45033">
    <property type="match status" value="1"/>
</dbReference>
<organism evidence="2 3">
    <name type="scientific">Pendulispora albinea</name>
    <dbReference type="NCBI Taxonomy" id="2741071"/>
    <lineage>
        <taxon>Bacteria</taxon>
        <taxon>Pseudomonadati</taxon>
        <taxon>Myxococcota</taxon>
        <taxon>Myxococcia</taxon>
        <taxon>Myxococcales</taxon>
        <taxon>Sorangiineae</taxon>
        <taxon>Pendulisporaceae</taxon>
        <taxon>Pendulispora</taxon>
    </lineage>
</organism>
<dbReference type="Pfam" id="PF08240">
    <property type="entry name" value="ADH_N"/>
    <property type="match status" value="1"/>
</dbReference>
<dbReference type="SMART" id="SM00829">
    <property type="entry name" value="PKS_ER"/>
    <property type="match status" value="1"/>
</dbReference>
<reference evidence="2 3" key="1">
    <citation type="submission" date="2021-12" db="EMBL/GenBank/DDBJ databases">
        <title>Discovery of the Pendulisporaceae a myxobacterial family with distinct sporulation behavior and unique specialized metabolism.</title>
        <authorList>
            <person name="Garcia R."/>
            <person name="Popoff A."/>
            <person name="Bader C.D."/>
            <person name="Loehr J."/>
            <person name="Walesch S."/>
            <person name="Walt C."/>
            <person name="Boldt J."/>
            <person name="Bunk B."/>
            <person name="Haeckl F.J.F.P.J."/>
            <person name="Gunesch A.P."/>
            <person name="Birkelbach J."/>
            <person name="Nuebel U."/>
            <person name="Pietschmann T."/>
            <person name="Bach T."/>
            <person name="Mueller R."/>
        </authorList>
    </citation>
    <scope>NUCLEOTIDE SEQUENCE [LARGE SCALE GENOMIC DNA]</scope>
    <source>
        <strain evidence="2 3">MSr11954</strain>
    </source>
</reference>
<dbReference type="InterPro" id="IPR013149">
    <property type="entry name" value="ADH-like_C"/>
</dbReference>
<evidence type="ECO:0000259" key="1">
    <source>
        <dbReference type="SMART" id="SM00829"/>
    </source>
</evidence>
<accession>A0ABZ2LSM4</accession>
<protein>
    <submittedName>
        <fullName evidence="2">NAD(P)-dependent alcohol dehydrogenase</fullName>
    </submittedName>
</protein>